<keyword evidence="3" id="KW-1185">Reference proteome</keyword>
<proteinExistence type="predicted"/>
<comment type="caution">
    <text evidence="2">The sequence shown here is derived from an EMBL/GenBank/DDBJ whole genome shotgun (WGS) entry which is preliminary data.</text>
</comment>
<keyword evidence="1" id="KW-0472">Membrane</keyword>
<sequence>MAEWHLPVLSYPFLLLAALGFRKVGPIWALLLTVFFTFVAYQLIFISPLLPIFAAPLIFLALVGLLACVIQWLMRRPVSPWVLGPSLVTCVVAGCTLVLYPMWCFENGRRLMAWWC</sequence>
<reference evidence="2 3" key="1">
    <citation type="submission" date="2019-07" db="EMBL/GenBank/DDBJ databases">
        <title>Whole genome shotgun sequence of Deinococcus cellulosilyticus NBRC 106333.</title>
        <authorList>
            <person name="Hosoyama A."/>
            <person name="Uohara A."/>
            <person name="Ohji S."/>
            <person name="Ichikawa N."/>
        </authorList>
    </citation>
    <scope>NUCLEOTIDE SEQUENCE [LARGE SCALE GENOMIC DNA]</scope>
    <source>
        <strain evidence="2 3">NBRC 106333</strain>
    </source>
</reference>
<feature type="transmembrane region" description="Helical" evidence="1">
    <location>
        <begin position="81"/>
        <end position="103"/>
    </location>
</feature>
<feature type="transmembrane region" description="Helical" evidence="1">
    <location>
        <begin position="52"/>
        <end position="74"/>
    </location>
</feature>
<keyword evidence="1" id="KW-0812">Transmembrane</keyword>
<evidence type="ECO:0000313" key="3">
    <source>
        <dbReference type="Proteomes" id="UP000321306"/>
    </source>
</evidence>
<dbReference type="Proteomes" id="UP000321306">
    <property type="component" value="Unassembled WGS sequence"/>
</dbReference>
<keyword evidence="1" id="KW-1133">Transmembrane helix</keyword>
<evidence type="ECO:0000256" key="1">
    <source>
        <dbReference type="SAM" id="Phobius"/>
    </source>
</evidence>
<feature type="transmembrane region" description="Helical" evidence="1">
    <location>
        <begin position="28"/>
        <end position="46"/>
    </location>
</feature>
<dbReference type="AlphaFoldDB" id="A0A511N4C2"/>
<protein>
    <submittedName>
        <fullName evidence="2">Uncharacterized protein</fullName>
    </submittedName>
</protein>
<feature type="transmembrane region" description="Helical" evidence="1">
    <location>
        <begin position="6"/>
        <end position="21"/>
    </location>
</feature>
<evidence type="ECO:0000313" key="2">
    <source>
        <dbReference type="EMBL" id="GEM47723.1"/>
    </source>
</evidence>
<accession>A0A511N4C2</accession>
<name>A0A511N4C2_DEIC1</name>
<organism evidence="2 3">
    <name type="scientific">Deinococcus cellulosilyticus (strain DSM 18568 / NBRC 106333 / KACC 11606 / 5516J-15)</name>
    <dbReference type="NCBI Taxonomy" id="1223518"/>
    <lineage>
        <taxon>Bacteria</taxon>
        <taxon>Thermotogati</taxon>
        <taxon>Deinococcota</taxon>
        <taxon>Deinococci</taxon>
        <taxon>Deinococcales</taxon>
        <taxon>Deinococcaceae</taxon>
        <taxon>Deinococcus</taxon>
    </lineage>
</organism>
<dbReference type="EMBL" id="BJXB01000015">
    <property type="protein sequence ID" value="GEM47723.1"/>
    <property type="molecule type" value="Genomic_DNA"/>
</dbReference>
<gene>
    <name evidence="2" type="ORF">DC3_33580</name>
</gene>